<proteinExistence type="predicted"/>
<evidence type="ECO:0000313" key="3">
    <source>
        <dbReference type="Proteomes" id="UP000474777"/>
    </source>
</evidence>
<accession>A0A6B3LGV6</accession>
<keyword evidence="3" id="KW-1185">Reference proteome</keyword>
<sequence length="173" mass="19040">MSRKFLIAIGVIMAFMVGIYAFVGGFSEPKVLVTTSEPLLIAGQPFEGTVSDEAFGNAFQKAAKLVAENKLQGGLGNVYYNNPETKSDSIKAFIGVVIQDSTIALPEGYELLRVPGGRKVVHSEINAHYMIAPGKLYDNLFEYAEANNLQLENFYVEWFPSERKAVVEVPVKE</sequence>
<dbReference type="Proteomes" id="UP000474777">
    <property type="component" value="Unassembled WGS sequence"/>
</dbReference>
<dbReference type="EMBL" id="JAAGWD010000001">
    <property type="protein sequence ID" value="NEM96282.1"/>
    <property type="molecule type" value="Genomic_DNA"/>
</dbReference>
<dbReference type="AlphaFoldDB" id="A0A6B3LGV6"/>
<organism evidence="2 3">
    <name type="scientific">Pontibacter burrus</name>
    <dbReference type="NCBI Taxonomy" id="2704466"/>
    <lineage>
        <taxon>Bacteria</taxon>
        <taxon>Pseudomonadati</taxon>
        <taxon>Bacteroidota</taxon>
        <taxon>Cytophagia</taxon>
        <taxon>Cytophagales</taxon>
        <taxon>Hymenobacteraceae</taxon>
        <taxon>Pontibacter</taxon>
    </lineage>
</organism>
<comment type="caution">
    <text evidence="2">The sequence shown here is derived from an EMBL/GenBank/DDBJ whole genome shotgun (WGS) entry which is preliminary data.</text>
</comment>
<evidence type="ECO:0000259" key="1">
    <source>
        <dbReference type="Pfam" id="PF06445"/>
    </source>
</evidence>
<gene>
    <name evidence="2" type="ORF">GXP69_01125</name>
</gene>
<dbReference type="Gene3D" id="3.20.80.10">
    <property type="entry name" value="Regulatory factor, effector binding domain"/>
    <property type="match status" value="1"/>
</dbReference>
<protein>
    <submittedName>
        <fullName evidence="2">GyrI-like domain-containing protein</fullName>
    </submittedName>
</protein>
<feature type="domain" description="GyrI-like small molecule binding" evidence="1">
    <location>
        <begin position="34"/>
        <end position="151"/>
    </location>
</feature>
<dbReference type="InterPro" id="IPR011256">
    <property type="entry name" value="Reg_factor_effector_dom_sf"/>
</dbReference>
<evidence type="ECO:0000313" key="2">
    <source>
        <dbReference type="EMBL" id="NEM96282.1"/>
    </source>
</evidence>
<dbReference type="InterPro" id="IPR029442">
    <property type="entry name" value="GyrI-like"/>
</dbReference>
<dbReference type="Pfam" id="PF06445">
    <property type="entry name" value="GyrI-like"/>
    <property type="match status" value="1"/>
</dbReference>
<name>A0A6B3LGV6_9BACT</name>
<dbReference type="RefSeq" id="WP_163911244.1">
    <property type="nucleotide sequence ID" value="NZ_JAAGWD010000001.1"/>
</dbReference>
<dbReference type="SUPFAM" id="SSF55136">
    <property type="entry name" value="Probable bacterial effector-binding domain"/>
    <property type="match status" value="1"/>
</dbReference>
<reference evidence="2 3" key="1">
    <citation type="submission" date="2020-02" db="EMBL/GenBank/DDBJ databases">
        <authorList>
            <person name="Kim M.K."/>
        </authorList>
    </citation>
    <scope>NUCLEOTIDE SEQUENCE [LARGE SCALE GENOMIC DNA]</scope>
    <source>
        <strain evidence="2 3">BT327</strain>
    </source>
</reference>